<dbReference type="InterPro" id="IPR014284">
    <property type="entry name" value="RNA_pol_sigma-70_dom"/>
</dbReference>
<evidence type="ECO:0000256" key="4">
    <source>
        <dbReference type="ARBA" id="ARBA00023125"/>
    </source>
</evidence>
<proteinExistence type="inferred from homology"/>
<feature type="short sequence motif" description="Polymerase core binding" evidence="6">
    <location>
        <begin position="73"/>
        <end position="86"/>
    </location>
</feature>
<reference evidence="9" key="2">
    <citation type="submission" date="2015-03" db="EMBL/GenBank/DDBJ databases">
        <title>Genome sequence of Paenibacillus beijingensis strain DSM 24997T.</title>
        <authorList>
            <person name="Kwak Y."/>
            <person name="Shin J.-H."/>
        </authorList>
    </citation>
    <scope>NUCLEOTIDE SEQUENCE [LARGE SCALE GENOMIC DNA]</scope>
    <source>
        <strain evidence="9">DSM 24997</strain>
    </source>
</reference>
<dbReference type="PANTHER" id="PTHR30385:SF6">
    <property type="entry name" value="RNA POLYMERASE SIGMA FACTOR SIGI"/>
    <property type="match status" value="1"/>
</dbReference>
<dbReference type="PATRIC" id="fig|1126833.4.peg.522"/>
<keyword evidence="5 6" id="KW-0804">Transcription</keyword>
<dbReference type="PIRSF" id="PIRSF038953">
    <property type="entry name" value="SigI"/>
    <property type="match status" value="1"/>
</dbReference>
<comment type="activity regulation">
    <text evidence="6">Negatively regulated by the anti-sigma-I factor RsgI.</text>
</comment>
<organism evidence="8 9">
    <name type="scientific">Paenibacillus beijingensis</name>
    <dbReference type="NCBI Taxonomy" id="1126833"/>
    <lineage>
        <taxon>Bacteria</taxon>
        <taxon>Bacillati</taxon>
        <taxon>Bacillota</taxon>
        <taxon>Bacilli</taxon>
        <taxon>Bacillales</taxon>
        <taxon>Paenibacillaceae</taxon>
        <taxon>Paenibacillus</taxon>
    </lineage>
</organism>
<accession>A0A0D5NEN1</accession>
<dbReference type="NCBIfam" id="TIGR02895">
    <property type="entry name" value="spore_sigI"/>
    <property type="match status" value="1"/>
</dbReference>
<evidence type="ECO:0000256" key="6">
    <source>
        <dbReference type="HAMAP-Rule" id="MF_02064"/>
    </source>
</evidence>
<evidence type="ECO:0000256" key="2">
    <source>
        <dbReference type="ARBA" id="ARBA00023015"/>
    </source>
</evidence>
<dbReference type="InterPro" id="IPR013325">
    <property type="entry name" value="RNA_pol_sigma_r2"/>
</dbReference>
<evidence type="ECO:0000256" key="1">
    <source>
        <dbReference type="ARBA" id="ARBA00022490"/>
    </source>
</evidence>
<comment type="function">
    <text evidence="6">Sigma factors are initiation factors that promote the attachment of RNA polymerase to specific initiation sites and are then released.</text>
</comment>
<dbReference type="NCBIfam" id="TIGR02937">
    <property type="entry name" value="sigma70-ECF"/>
    <property type="match status" value="1"/>
</dbReference>
<comment type="subcellular location">
    <subcellularLocation>
        <location evidence="6">Cytoplasm</location>
    </subcellularLocation>
</comment>
<dbReference type="STRING" id="1126833.VN24_02370"/>
<reference evidence="8 9" key="1">
    <citation type="journal article" date="2015" name="J. Biotechnol.">
        <title>Complete genome sequence of Paenibacillus beijingensis 7188(T) (=DSM 24997(T)), a novel rhizobacterium from jujube garden soil.</title>
        <authorList>
            <person name="Kwak Y."/>
            <person name="Shin J.H."/>
        </authorList>
    </citation>
    <scope>NUCLEOTIDE SEQUENCE [LARGE SCALE GENOMIC DNA]</scope>
    <source>
        <strain evidence="8 9">DSM 24997</strain>
    </source>
</reference>
<keyword evidence="6" id="KW-0346">Stress response</keyword>
<dbReference type="GO" id="GO:0016987">
    <property type="term" value="F:sigma factor activity"/>
    <property type="evidence" value="ECO:0007669"/>
    <property type="project" value="UniProtKB-UniRule"/>
</dbReference>
<dbReference type="Proteomes" id="UP000032633">
    <property type="component" value="Chromosome"/>
</dbReference>
<dbReference type="OrthoDB" id="3190733at2"/>
<evidence type="ECO:0000256" key="5">
    <source>
        <dbReference type="ARBA" id="ARBA00023163"/>
    </source>
</evidence>
<feature type="DNA-binding region" description="H-T-H motif" evidence="6">
    <location>
        <begin position="219"/>
        <end position="238"/>
    </location>
</feature>
<dbReference type="InterPro" id="IPR007627">
    <property type="entry name" value="RNA_pol_sigma70_r2"/>
</dbReference>
<dbReference type="EMBL" id="CP011058">
    <property type="protein sequence ID" value="AJY73686.1"/>
    <property type="molecule type" value="Genomic_DNA"/>
</dbReference>
<dbReference type="GO" id="GO:0005737">
    <property type="term" value="C:cytoplasm"/>
    <property type="evidence" value="ECO:0007669"/>
    <property type="project" value="UniProtKB-SubCell"/>
</dbReference>
<dbReference type="Pfam" id="PF04542">
    <property type="entry name" value="Sigma70_r2"/>
    <property type="match status" value="1"/>
</dbReference>
<evidence type="ECO:0000256" key="3">
    <source>
        <dbReference type="ARBA" id="ARBA00023082"/>
    </source>
</evidence>
<keyword evidence="1 6" id="KW-0963">Cytoplasm</keyword>
<dbReference type="RefSeq" id="WP_045669121.1">
    <property type="nucleotide sequence ID" value="NZ_CP011058.1"/>
</dbReference>
<keyword evidence="9" id="KW-1185">Reference proteome</keyword>
<dbReference type="InterPro" id="IPR014244">
    <property type="entry name" value="RNA_pol_sigma-I"/>
</dbReference>
<dbReference type="AlphaFoldDB" id="A0A0D5NEN1"/>
<dbReference type="Gene3D" id="1.10.1740.10">
    <property type="match status" value="1"/>
</dbReference>
<dbReference type="PANTHER" id="PTHR30385">
    <property type="entry name" value="SIGMA FACTOR F FLAGELLAR"/>
    <property type="match status" value="1"/>
</dbReference>
<dbReference type="GO" id="GO:0006352">
    <property type="term" value="P:DNA-templated transcription initiation"/>
    <property type="evidence" value="ECO:0007669"/>
    <property type="project" value="UniProtKB-UniRule"/>
</dbReference>
<dbReference type="KEGG" id="pbj:VN24_02370"/>
<keyword evidence="4 6" id="KW-0238">DNA-binding</keyword>
<dbReference type="HAMAP" id="MF_02064">
    <property type="entry name" value="Sigma70_SigI"/>
    <property type="match status" value="1"/>
</dbReference>
<dbReference type="NCBIfam" id="NF006176">
    <property type="entry name" value="PRK08311.2-4"/>
    <property type="match status" value="1"/>
</dbReference>
<protein>
    <recommendedName>
        <fullName evidence="6">RNA polymerase sigma factor SigI</fullName>
    </recommendedName>
</protein>
<evidence type="ECO:0000313" key="9">
    <source>
        <dbReference type="Proteomes" id="UP000032633"/>
    </source>
</evidence>
<sequence length="273" mass="31422">MLLIVLRKWFGKKEAEFGHTSKGKTPRSPEEIIARIREGESALREELIGNYRPYIAKVTSRFCKRYIDPETDDEFSIAIIAFNEAIDQFSHEAGKSFLGFAETVIRRRLIDHVRKEQRQANTVPYSSFDTEDEDQQLYNRIETVQAVAQYEIDRDAENRGLDIAEYSLKLREFGIAFTELAETSPKHADSRRMLIGIAMNLTADLKLVGMLMQKKRLPVKELAEMSGVSRKTVERNRKYIIAIALIIEGDYPFLKRYIQLDEQHEQGVEGVGS</sequence>
<dbReference type="NCBIfam" id="NF006175">
    <property type="entry name" value="PRK08311.2-3"/>
    <property type="match status" value="1"/>
</dbReference>
<dbReference type="SUPFAM" id="SSF88946">
    <property type="entry name" value="Sigma2 domain of RNA polymerase sigma factors"/>
    <property type="match status" value="1"/>
</dbReference>
<evidence type="ECO:0000313" key="8">
    <source>
        <dbReference type="EMBL" id="AJY73686.1"/>
    </source>
</evidence>
<keyword evidence="3 6" id="KW-0731">Sigma factor</keyword>
<name>A0A0D5NEN1_9BACL</name>
<dbReference type="GO" id="GO:0003677">
    <property type="term" value="F:DNA binding"/>
    <property type="evidence" value="ECO:0007669"/>
    <property type="project" value="UniProtKB-UniRule"/>
</dbReference>
<gene>
    <name evidence="6" type="primary">sigI</name>
    <name evidence="8" type="ORF">VN24_02370</name>
</gene>
<comment type="similarity">
    <text evidence="6">Belongs to the sigma-70 factor family. SigI subfamily.</text>
</comment>
<keyword evidence="2 6" id="KW-0805">Transcription regulation</keyword>
<comment type="subunit">
    <text evidence="6">Interacts with RsgI.</text>
</comment>
<evidence type="ECO:0000259" key="7">
    <source>
        <dbReference type="Pfam" id="PF04542"/>
    </source>
</evidence>
<feature type="domain" description="RNA polymerase sigma-70 region 2" evidence="7">
    <location>
        <begin position="47"/>
        <end position="118"/>
    </location>
</feature>
<dbReference type="HOGENOM" id="CLU_082361_0_0_9"/>